<proteinExistence type="predicted"/>
<accession>A0A939PAK3</accession>
<dbReference type="InterPro" id="IPR051923">
    <property type="entry name" value="Glycosyl_Hydrolase_39"/>
</dbReference>
<keyword evidence="4" id="KW-1185">Reference proteome</keyword>
<feature type="signal peptide" evidence="2">
    <location>
        <begin position="1"/>
        <end position="21"/>
    </location>
</feature>
<evidence type="ECO:0000313" key="3">
    <source>
        <dbReference type="EMBL" id="MBO2449096.1"/>
    </source>
</evidence>
<dbReference type="SUPFAM" id="SSF51445">
    <property type="entry name" value="(Trans)glycosidases"/>
    <property type="match status" value="1"/>
</dbReference>
<dbReference type="Proteomes" id="UP000669179">
    <property type="component" value="Unassembled WGS sequence"/>
</dbReference>
<protein>
    <submittedName>
        <fullName evidence="3">Xylan 1,4-beta-xylosidase</fullName>
    </submittedName>
</protein>
<dbReference type="EMBL" id="JAGEOJ010000007">
    <property type="protein sequence ID" value="MBO2449096.1"/>
    <property type="molecule type" value="Genomic_DNA"/>
</dbReference>
<gene>
    <name evidence="3" type="ORF">J4573_18475</name>
</gene>
<dbReference type="GO" id="GO:0004553">
    <property type="term" value="F:hydrolase activity, hydrolyzing O-glycosyl compounds"/>
    <property type="evidence" value="ECO:0007669"/>
    <property type="project" value="TreeGrafter"/>
</dbReference>
<feature type="chain" id="PRO_5039590038" evidence="2">
    <location>
        <begin position="22"/>
        <end position="431"/>
    </location>
</feature>
<evidence type="ECO:0000313" key="4">
    <source>
        <dbReference type="Proteomes" id="UP000669179"/>
    </source>
</evidence>
<keyword evidence="2" id="KW-0732">Signal</keyword>
<sequence length="431" mass="45846">MAIAVAIGLVLIAVPAVVTFAGSDSSSSPTTGTKGAGAAVGGGGSGPAWGFTHTQNTVPDSSGAAAQRAAVAAQPVAQNQAIMGWGADNPEPAPGRYDFGTLDKRVQLIRQTKGVPVITLCCAPDWMKGGGTGTTDWAKIETAPTAAHYDDFAALSAQVARRYPDVRYFMVWNEFKGFFDQGRWDYTAYTTLYNKVYTAVKKANPRAQVGGPYVPMSSNAVGQGPTSQVSGTWGSVDPRALSSVEYWLKNKVGADFLVVDGSSLPDQTGVKLNEFSALAKFGAVTQWLRTQSKLPIWWAEWYVQPEGVTWTDQRLGAVQAAALIQFIRSGASAAFYWSPQSTTQADCVGCLWSGTAAGNNGTPTLTMLQNFTRWFPPGTPLVQATSSDPAVLTLAQKQQLLAVNTSAEPARSTINGTPLDLGPYEIRWVSW</sequence>
<dbReference type="PANTHER" id="PTHR12631:SF10">
    <property type="entry name" value="BETA-XYLOSIDASE-LIKE PROTEIN-RELATED"/>
    <property type="match status" value="1"/>
</dbReference>
<feature type="compositionally biased region" description="Gly residues" evidence="1">
    <location>
        <begin position="34"/>
        <end position="45"/>
    </location>
</feature>
<name>A0A939PAK3_9ACTN</name>
<evidence type="ECO:0000256" key="2">
    <source>
        <dbReference type="SAM" id="SignalP"/>
    </source>
</evidence>
<dbReference type="RefSeq" id="WP_208256924.1">
    <property type="nucleotide sequence ID" value="NZ_JAGEOJ010000007.1"/>
</dbReference>
<evidence type="ECO:0000256" key="1">
    <source>
        <dbReference type="SAM" id="MobiDB-lite"/>
    </source>
</evidence>
<comment type="caution">
    <text evidence="3">The sequence shown here is derived from an EMBL/GenBank/DDBJ whole genome shotgun (WGS) entry which is preliminary data.</text>
</comment>
<organism evidence="3 4">
    <name type="scientific">Actinomadura barringtoniae</name>
    <dbReference type="NCBI Taxonomy" id="1427535"/>
    <lineage>
        <taxon>Bacteria</taxon>
        <taxon>Bacillati</taxon>
        <taxon>Actinomycetota</taxon>
        <taxon>Actinomycetes</taxon>
        <taxon>Streptosporangiales</taxon>
        <taxon>Thermomonosporaceae</taxon>
        <taxon>Actinomadura</taxon>
    </lineage>
</organism>
<dbReference type="AlphaFoldDB" id="A0A939PAK3"/>
<feature type="compositionally biased region" description="Low complexity" evidence="1">
    <location>
        <begin position="22"/>
        <end position="33"/>
    </location>
</feature>
<reference evidence="3" key="1">
    <citation type="submission" date="2021-03" db="EMBL/GenBank/DDBJ databases">
        <authorList>
            <person name="Kanchanasin P."/>
            <person name="Saeng-In P."/>
            <person name="Phongsopitanun W."/>
            <person name="Yuki M."/>
            <person name="Kudo T."/>
            <person name="Ohkuma M."/>
            <person name="Tanasupawat S."/>
        </authorList>
    </citation>
    <scope>NUCLEOTIDE SEQUENCE</scope>
    <source>
        <strain evidence="3">GKU 128</strain>
    </source>
</reference>
<feature type="region of interest" description="Disordered" evidence="1">
    <location>
        <begin position="22"/>
        <end position="45"/>
    </location>
</feature>
<dbReference type="InterPro" id="IPR017853">
    <property type="entry name" value="GH"/>
</dbReference>
<dbReference type="PANTHER" id="PTHR12631">
    <property type="entry name" value="ALPHA-L-IDURONIDASE"/>
    <property type="match status" value="1"/>
</dbReference>
<dbReference type="Gene3D" id="3.20.20.80">
    <property type="entry name" value="Glycosidases"/>
    <property type="match status" value="1"/>
</dbReference>